<reference evidence="2 3" key="2">
    <citation type="submission" date="2017-06" db="EMBL/GenBank/DDBJ databases">
        <authorList>
            <consortium name="Pathogen Informatics"/>
        </authorList>
    </citation>
    <scope>NUCLEOTIDE SEQUENCE [LARGE SCALE GENOMIC DNA]</scope>
    <source>
        <strain evidence="2 3">NCTC13833</strain>
    </source>
</reference>
<dbReference type="EMBL" id="BMCB01000002">
    <property type="protein sequence ID" value="GGA82368.1"/>
    <property type="molecule type" value="Genomic_DNA"/>
</dbReference>
<name>A0A240BRQ6_9STAP</name>
<reference evidence="1" key="1">
    <citation type="journal article" date="2014" name="Int. J. Syst. Evol. Microbiol.">
        <title>Complete genome of a new Firmicutes species belonging to the dominant human colonic microbiota ('Ruminococcus bicirculans') reveals two chromosomes and a selective capacity to utilize plant glucans.</title>
        <authorList>
            <consortium name="NISC Comparative Sequencing Program"/>
            <person name="Wegmann U."/>
            <person name="Louis P."/>
            <person name="Goesmann A."/>
            <person name="Henrissat B."/>
            <person name="Duncan S.H."/>
            <person name="Flint H.J."/>
        </authorList>
    </citation>
    <scope>NUCLEOTIDE SEQUENCE</scope>
    <source>
        <strain evidence="1">CCM 4175</strain>
    </source>
</reference>
<evidence type="ECO:0000313" key="3">
    <source>
        <dbReference type="Proteomes" id="UP000243706"/>
    </source>
</evidence>
<dbReference type="Proteomes" id="UP000243706">
    <property type="component" value="Chromosome 1"/>
</dbReference>
<dbReference type="EMBL" id="LT906464">
    <property type="protein sequence ID" value="SNV98394.1"/>
    <property type="molecule type" value="Genomic_DNA"/>
</dbReference>
<organism evidence="2 3">
    <name type="scientific">Staphylococcus muscae</name>
    <dbReference type="NCBI Taxonomy" id="1294"/>
    <lineage>
        <taxon>Bacteria</taxon>
        <taxon>Bacillati</taxon>
        <taxon>Bacillota</taxon>
        <taxon>Bacilli</taxon>
        <taxon>Bacillales</taxon>
        <taxon>Staphylococcaceae</taxon>
        <taxon>Staphylococcus</taxon>
    </lineage>
</organism>
<reference evidence="1" key="4">
    <citation type="submission" date="2024-05" db="EMBL/GenBank/DDBJ databases">
        <authorList>
            <person name="Sun Q."/>
            <person name="Sedlacek I."/>
        </authorList>
    </citation>
    <scope>NUCLEOTIDE SEQUENCE</scope>
    <source>
        <strain evidence="1">CCM 4175</strain>
    </source>
</reference>
<dbReference type="AlphaFoldDB" id="A0A240BRQ6"/>
<gene>
    <name evidence="1" type="ORF">GCM10007183_03220</name>
    <name evidence="2" type="ORF">SAMEA4412661_00062</name>
</gene>
<sequence length="175" mass="20914">MIDSSESNAWNDAVQEWEIYDVEEDEHNSSSCICGKENIRYLFTIKNMKNDKILFPIGSSCIKKFNRNDLNEITSVNERLFKLFHAVKENKFISLDSDYFSRKLLRYLFDQNAFKPNKYNNYNAKNDYEFILKMFNQRREPSDKQKSKIKAIIVTSIKPFLERRLSDKVVRRKNI</sequence>
<evidence type="ECO:0000313" key="4">
    <source>
        <dbReference type="Proteomes" id="UP000652995"/>
    </source>
</evidence>
<accession>A0A240BRQ6</accession>
<keyword evidence="4" id="KW-1185">Reference proteome</keyword>
<protein>
    <submittedName>
        <fullName evidence="2">Uncharacterized protein</fullName>
    </submittedName>
</protein>
<dbReference type="RefSeq" id="WP_197696961.1">
    <property type="nucleotide sequence ID" value="NZ_BMCB01000002.1"/>
</dbReference>
<evidence type="ECO:0000313" key="2">
    <source>
        <dbReference type="EMBL" id="SNV98394.1"/>
    </source>
</evidence>
<reference evidence="4" key="3">
    <citation type="journal article" date="2019" name="Int. J. Syst. Evol. Microbiol.">
        <title>The Global Catalogue of Microorganisms (GCM) 10K type strain sequencing project: providing services to taxonomists for standard genome sequencing and annotation.</title>
        <authorList>
            <consortium name="The Broad Institute Genomics Platform"/>
            <consortium name="The Broad Institute Genome Sequencing Center for Infectious Disease"/>
            <person name="Wu L."/>
            <person name="Ma J."/>
        </authorList>
    </citation>
    <scope>NUCLEOTIDE SEQUENCE [LARGE SCALE GENOMIC DNA]</scope>
    <source>
        <strain evidence="4">CCM 4175</strain>
    </source>
</reference>
<evidence type="ECO:0000313" key="1">
    <source>
        <dbReference type="EMBL" id="GGA82368.1"/>
    </source>
</evidence>
<dbReference type="Proteomes" id="UP000652995">
    <property type="component" value="Unassembled WGS sequence"/>
</dbReference>
<proteinExistence type="predicted"/>